<feature type="repeat" description="ANK" evidence="3">
    <location>
        <begin position="225"/>
        <end position="257"/>
    </location>
</feature>
<evidence type="ECO:0000256" key="4">
    <source>
        <dbReference type="SAM" id="MobiDB-lite"/>
    </source>
</evidence>
<name>A0A367IXC5_RHIST</name>
<sequence length="484" mass="56043">MDTPLHQASQRGHEQTAHYLIHRAGVNVNTKNKFGQNAYDVSTPYPTIRQILTARMDEVRLEEEKCNALDEIARRTASRNEPERQLTREERKIQHVMRVFANLEGDDKSDEENFLPPKRKRRTRSTSTESDTTLNSSNGHRKKSSTSSMFDPVKKDSSGRTDLYRYAERGKQEMVQTLLEMGADPNERDNAGWTPIHEAALRGRVEIARLLLDHGANVNVKGGPDSDTPLHDATENNHCDVIEILLKHGANPLTENAAQLKPLDIAIENNYENAIKILRSFSPRNPRIKVEDETHIDFSRQNPVREILPKKKRLVQAADIKIEQEEMDMNPCSETRDVDPHLPILTPPPEPRFKQKERTKLCSPLCMVQLSNTESYVIDFQLCLFLGIRSTKLFWEMHPNLTKISIHYEQRAQLWNSLKPLLMKDEWDMFLTQKHYFVHYEHVIDLIKSDYQYLSQNLATVTLDLTERKKLPPKLAWKSNYNTH</sequence>
<feature type="repeat" description="ANK" evidence="3">
    <location>
        <begin position="1"/>
        <end position="33"/>
    </location>
</feature>
<dbReference type="Pfam" id="PF12796">
    <property type="entry name" value="Ank_2"/>
    <property type="match status" value="1"/>
</dbReference>
<proteinExistence type="predicted"/>
<dbReference type="EMBL" id="PJQM01005223">
    <property type="protein sequence ID" value="RCH82131.1"/>
    <property type="molecule type" value="Genomic_DNA"/>
</dbReference>
<reference evidence="5 6" key="1">
    <citation type="journal article" date="2018" name="G3 (Bethesda)">
        <title>Phylogenetic and Phylogenomic Definition of Rhizopus Species.</title>
        <authorList>
            <person name="Gryganskyi A.P."/>
            <person name="Golan J."/>
            <person name="Dolatabadi S."/>
            <person name="Mondo S."/>
            <person name="Robb S."/>
            <person name="Idnurm A."/>
            <person name="Muszewska A."/>
            <person name="Steczkiewicz K."/>
            <person name="Masonjones S."/>
            <person name="Liao H.L."/>
            <person name="Gajdeczka M.T."/>
            <person name="Anike F."/>
            <person name="Vuek A."/>
            <person name="Anishchenko I.M."/>
            <person name="Voigt K."/>
            <person name="de Hoog G.S."/>
            <person name="Smith M.E."/>
            <person name="Heitman J."/>
            <person name="Vilgalys R."/>
            <person name="Stajich J.E."/>
        </authorList>
    </citation>
    <scope>NUCLEOTIDE SEQUENCE [LARGE SCALE GENOMIC DNA]</scope>
    <source>
        <strain evidence="5 6">LSU 92-RS-03</strain>
    </source>
</reference>
<comment type="caution">
    <text evidence="5">The sequence shown here is derived from an EMBL/GenBank/DDBJ whole genome shotgun (WGS) entry which is preliminary data.</text>
</comment>
<keyword evidence="6" id="KW-1185">Reference proteome</keyword>
<feature type="repeat" description="ANK" evidence="3">
    <location>
        <begin position="158"/>
        <end position="190"/>
    </location>
</feature>
<keyword evidence="2 3" id="KW-0040">ANK repeat</keyword>
<dbReference type="GO" id="GO:0085020">
    <property type="term" value="P:protein K6-linked ubiquitination"/>
    <property type="evidence" value="ECO:0007669"/>
    <property type="project" value="TreeGrafter"/>
</dbReference>
<dbReference type="AlphaFoldDB" id="A0A367IXC5"/>
<feature type="region of interest" description="Disordered" evidence="4">
    <location>
        <begin position="103"/>
        <end position="163"/>
    </location>
</feature>
<evidence type="ECO:0000256" key="1">
    <source>
        <dbReference type="ARBA" id="ARBA00022737"/>
    </source>
</evidence>
<dbReference type="Proteomes" id="UP000253551">
    <property type="component" value="Unassembled WGS sequence"/>
</dbReference>
<dbReference type="SMART" id="SM00248">
    <property type="entry name" value="ANK"/>
    <property type="match status" value="5"/>
</dbReference>
<feature type="compositionally biased region" description="Basic and acidic residues" evidence="4">
    <location>
        <begin position="152"/>
        <end position="163"/>
    </location>
</feature>
<dbReference type="GO" id="GO:0004842">
    <property type="term" value="F:ubiquitin-protein transferase activity"/>
    <property type="evidence" value="ECO:0007669"/>
    <property type="project" value="TreeGrafter"/>
</dbReference>
<dbReference type="InterPro" id="IPR002110">
    <property type="entry name" value="Ankyrin_rpt"/>
</dbReference>
<dbReference type="OrthoDB" id="194358at2759"/>
<dbReference type="Gene3D" id="1.25.40.20">
    <property type="entry name" value="Ankyrin repeat-containing domain"/>
    <property type="match status" value="2"/>
</dbReference>
<evidence type="ECO:0000256" key="3">
    <source>
        <dbReference type="PROSITE-ProRule" id="PRU00023"/>
    </source>
</evidence>
<feature type="repeat" description="ANK" evidence="3">
    <location>
        <begin position="191"/>
        <end position="223"/>
    </location>
</feature>
<gene>
    <name evidence="5" type="ORF">CU098_005942</name>
</gene>
<protein>
    <submittedName>
        <fullName evidence="5">Uncharacterized protein</fullName>
    </submittedName>
</protein>
<dbReference type="PROSITE" id="PS50088">
    <property type="entry name" value="ANK_REPEAT"/>
    <property type="match status" value="4"/>
</dbReference>
<dbReference type="PANTHER" id="PTHR24171:SF8">
    <property type="entry name" value="BRCA1-ASSOCIATED RING DOMAIN PROTEIN 1"/>
    <property type="match status" value="1"/>
</dbReference>
<dbReference type="PANTHER" id="PTHR24171">
    <property type="entry name" value="ANKYRIN REPEAT DOMAIN-CONTAINING PROTEIN 39-RELATED"/>
    <property type="match status" value="1"/>
</dbReference>
<evidence type="ECO:0000256" key="2">
    <source>
        <dbReference type="ARBA" id="ARBA00023043"/>
    </source>
</evidence>
<dbReference type="SUPFAM" id="SSF48403">
    <property type="entry name" value="Ankyrin repeat"/>
    <property type="match status" value="1"/>
</dbReference>
<evidence type="ECO:0000313" key="5">
    <source>
        <dbReference type="EMBL" id="RCH82131.1"/>
    </source>
</evidence>
<evidence type="ECO:0000313" key="6">
    <source>
        <dbReference type="Proteomes" id="UP000253551"/>
    </source>
</evidence>
<dbReference type="PRINTS" id="PR01415">
    <property type="entry name" value="ANKYRIN"/>
</dbReference>
<organism evidence="5 6">
    <name type="scientific">Rhizopus stolonifer</name>
    <name type="common">Rhizopus nigricans</name>
    <dbReference type="NCBI Taxonomy" id="4846"/>
    <lineage>
        <taxon>Eukaryota</taxon>
        <taxon>Fungi</taxon>
        <taxon>Fungi incertae sedis</taxon>
        <taxon>Mucoromycota</taxon>
        <taxon>Mucoromycotina</taxon>
        <taxon>Mucoromycetes</taxon>
        <taxon>Mucorales</taxon>
        <taxon>Mucorineae</taxon>
        <taxon>Rhizopodaceae</taxon>
        <taxon>Rhizopus</taxon>
    </lineage>
</organism>
<keyword evidence="1" id="KW-0677">Repeat</keyword>
<dbReference type="PROSITE" id="PS50297">
    <property type="entry name" value="ANK_REP_REGION"/>
    <property type="match status" value="3"/>
</dbReference>
<accession>A0A367IXC5</accession>
<dbReference type="Pfam" id="PF00023">
    <property type="entry name" value="Ank"/>
    <property type="match status" value="1"/>
</dbReference>
<dbReference type="InterPro" id="IPR036770">
    <property type="entry name" value="Ankyrin_rpt-contain_sf"/>
</dbReference>